<keyword evidence="17" id="KW-1185">Reference proteome</keyword>
<dbReference type="NCBIfam" id="TIGR02773">
    <property type="entry name" value="addB_Gpos"/>
    <property type="match status" value="1"/>
</dbReference>
<reference evidence="16 17" key="1">
    <citation type="submission" date="2020-08" db="EMBL/GenBank/DDBJ databases">
        <title>Genomic Encyclopedia of Type Strains, Phase IV (KMG-IV): sequencing the most valuable type-strain genomes for metagenomic binning, comparative biology and taxonomic classification.</title>
        <authorList>
            <person name="Goeker M."/>
        </authorList>
    </citation>
    <scope>NUCLEOTIDE SEQUENCE [LARGE SCALE GENOMIC DNA]</scope>
    <source>
        <strain evidence="16 17">DSM 15895</strain>
    </source>
</reference>
<feature type="binding site" evidence="14">
    <location>
        <position position="790"/>
    </location>
    <ligand>
        <name>[4Fe-4S] cluster</name>
        <dbReference type="ChEBI" id="CHEBI:49883"/>
    </ligand>
</feature>
<evidence type="ECO:0000256" key="3">
    <source>
        <dbReference type="ARBA" id="ARBA00022723"/>
    </source>
</evidence>
<dbReference type="GO" id="GO:0051539">
    <property type="term" value="F:4 iron, 4 sulfur cluster binding"/>
    <property type="evidence" value="ECO:0007669"/>
    <property type="project" value="UniProtKB-KW"/>
</dbReference>
<dbReference type="HAMAP" id="MF_01452">
    <property type="entry name" value="AddB_type1"/>
    <property type="match status" value="1"/>
</dbReference>
<dbReference type="PANTHER" id="PTHR30591:SF1">
    <property type="entry name" value="RECBCD ENZYME SUBUNIT RECC"/>
    <property type="match status" value="1"/>
</dbReference>
<dbReference type="RefSeq" id="WP_135502324.1">
    <property type="nucleotide sequence ID" value="NZ_JACHHE010000001.1"/>
</dbReference>
<dbReference type="GO" id="GO:0003690">
    <property type="term" value="F:double-stranded DNA binding"/>
    <property type="evidence" value="ECO:0007669"/>
    <property type="project" value="UniProtKB-UniRule"/>
</dbReference>
<evidence type="ECO:0000256" key="11">
    <source>
        <dbReference type="ARBA" id="ARBA00023014"/>
    </source>
</evidence>
<evidence type="ECO:0000256" key="8">
    <source>
        <dbReference type="ARBA" id="ARBA00022839"/>
    </source>
</evidence>
<keyword evidence="5 14" id="KW-0227">DNA damage</keyword>
<evidence type="ECO:0000256" key="13">
    <source>
        <dbReference type="ARBA" id="ARBA00023204"/>
    </source>
</evidence>
<dbReference type="AlphaFoldDB" id="A0A7W8CS07"/>
<name>A0A7W8CS07_9BACL</name>
<evidence type="ECO:0000256" key="12">
    <source>
        <dbReference type="ARBA" id="ARBA00023125"/>
    </source>
</evidence>
<dbReference type="InterPro" id="IPR038726">
    <property type="entry name" value="PDDEXK_AddAB-type"/>
</dbReference>
<dbReference type="GO" id="GO:0004386">
    <property type="term" value="F:helicase activity"/>
    <property type="evidence" value="ECO:0007669"/>
    <property type="project" value="UniProtKB-KW"/>
</dbReference>
<comment type="miscellaneous">
    <text evidence="14">Despite having conserved helicase domains, this subunit does not have helicase activity.</text>
</comment>
<comment type="cofactor">
    <cofactor evidence="14">
        <name>Mg(2+)</name>
        <dbReference type="ChEBI" id="CHEBI:18420"/>
    </cofactor>
</comment>
<dbReference type="Pfam" id="PF21445">
    <property type="entry name" value="ADDB_N"/>
    <property type="match status" value="1"/>
</dbReference>
<keyword evidence="4 14" id="KW-0547">Nucleotide-binding</keyword>
<accession>A0A7W8CS07</accession>
<keyword evidence="8 14" id="KW-0269">Exonuclease</keyword>
<dbReference type="EC" id="3.1.-.-" evidence="14"/>
<evidence type="ECO:0000256" key="4">
    <source>
        <dbReference type="ARBA" id="ARBA00022741"/>
    </source>
</evidence>
<dbReference type="Pfam" id="PF12705">
    <property type="entry name" value="PDDEXK_1"/>
    <property type="match status" value="1"/>
</dbReference>
<organism evidence="16 17">
    <name type="scientific">Planococcus koreensis</name>
    <dbReference type="NCBI Taxonomy" id="112331"/>
    <lineage>
        <taxon>Bacteria</taxon>
        <taxon>Bacillati</taxon>
        <taxon>Bacillota</taxon>
        <taxon>Bacilli</taxon>
        <taxon>Bacillales</taxon>
        <taxon>Caryophanaceae</taxon>
        <taxon>Planococcus</taxon>
    </lineage>
</organism>
<evidence type="ECO:0000256" key="2">
    <source>
        <dbReference type="ARBA" id="ARBA00022722"/>
    </source>
</evidence>
<evidence type="ECO:0000259" key="15">
    <source>
        <dbReference type="PROSITE" id="PS51217"/>
    </source>
</evidence>
<dbReference type="EMBL" id="JACHHE010000001">
    <property type="protein sequence ID" value="MBB5179132.1"/>
    <property type="molecule type" value="Genomic_DNA"/>
</dbReference>
<evidence type="ECO:0000256" key="5">
    <source>
        <dbReference type="ARBA" id="ARBA00022763"/>
    </source>
</evidence>
<evidence type="ECO:0000256" key="10">
    <source>
        <dbReference type="ARBA" id="ARBA00023004"/>
    </source>
</evidence>
<sequence length="1158" mass="132029">MSLRIVYGRAGSGKTRFIQEEIAEELKRSRDGDPIFFIVPDQMSFSTEYRLSSAYGMNGMIRAQAVTFKRLAWRVLQEVGGISRKEVDAFGYRMLIRSLLEEHKEEFQLFRRAAGKRGFTDQIEQLVKEFARYCVDCGELSTIRTSLQTAGAPRTLLDKAADLELILAEIESRLGKVFVDSEGHLALLAEKIRHSELVKSADIYIDGFVSFTAREYEIIVELMKYAKNVTIALPMDNSSDGKDEQALFHQSANTAQRLTDFARKESVDVDHPIHMEMQRRFTNPELAHLERHFDDYPQPVSESRGHIRLVEASNRRAEVHAMARSIRRQAQEGMRYNEIAVLYRQPEVYDELINTILPQYDIPYFISQKKTMLHHPLIEFSRSVLEAVLSNYSYEPVFRAVKTDLFFPEASVLKWRERSDLLENFVIANGIFGDRWFDEKRWLFKKYRGLEMHTGIQTDEERAAQVELHAVRDLIRDPLSRLKENFSSCRTGRDFAEALFLFIEEQDVYSKLQTLKDREEREHRLLAAAEHEQAWNQWVAVLDQFVLMFGDQEIGLPAAAKILDEGFETLEFSRIPPSLDQVTVSKMDLARLMDIKSVFVIGANDGILPKRVEQEGLLTDTDREWFAKIGFELAPTSKSRLMDETYMAYRTFTSASDSLTVSYPIADEEGKALLPSLYIQKLQDMFGIALTPAAIDPAELKDAAPLDYISHPRATLSYLTSQLRGGKLAAEWRAVLAYYREDPLWSSVVSRILEPIKPNTADTLREEIAEPLYGTTLASSVSRVETYFSCPFAQYVSYGLRLEERSQYKLAAPAMGDLFHAAIKWISDEVARLGVSWSSLSQKQCNELAKAAIDQLSPYFVNHILMSSNRYRYIQHKLEAIIRQTAFMLGKHAKVTGFKPVAMDVSFGLKESIPPLEVPLHKGRLMNIRGRIDRIDSTEIHDKPYIRIVDYKSSKQGLELGDVYHGLSLQTFTYLDVALDNSERILGTLAEPAGVLYFHMHNPMLKLSKLMTADEIEEEVAKSFKMNGLLVEDPEVIEAMDSGIDGYSNVIPVRLNKSGEISTSQSKTVVKEDMQAIRRFVRGKHQAAGNGILEGDTQITPYKVKEQTPCQFCSYRSVCQFDPADPDQHYRKLPVLNTDKAIELIRKEAAGDDTEQTD</sequence>
<keyword evidence="2 14" id="KW-0540">Nuclease</keyword>
<keyword evidence="7 14" id="KW-0347">Helicase</keyword>
<comment type="cofactor">
    <cofactor evidence="14">
        <name>[4Fe-4S] cluster</name>
        <dbReference type="ChEBI" id="CHEBI:49883"/>
    </cofactor>
    <text evidence="14">Binds 1 [4Fe-4S] cluster.</text>
</comment>
<keyword evidence="9 14" id="KW-0067">ATP-binding</keyword>
<comment type="subunit">
    <text evidence="14">Heterodimer of AddA and AddB.</text>
</comment>
<keyword evidence="6 14" id="KW-0378">Hydrolase</keyword>
<keyword evidence="11 14" id="KW-0411">Iron-sulfur</keyword>
<evidence type="ECO:0000313" key="16">
    <source>
        <dbReference type="EMBL" id="MBB5179132.1"/>
    </source>
</evidence>
<dbReference type="InterPro" id="IPR049035">
    <property type="entry name" value="ADDB_N"/>
</dbReference>
<keyword evidence="1 14" id="KW-0004">4Fe-4S</keyword>
<dbReference type="InterPro" id="IPR027417">
    <property type="entry name" value="P-loop_NTPase"/>
</dbReference>
<comment type="function">
    <text evidence="14">The heterodimer acts as both an ATP-dependent DNA helicase and an ATP-dependent, dual-direction single-stranded exonuclease. Recognizes the chi site generating a DNA molecule suitable for the initiation of homologous recombination. The AddB subunit has 5' -&gt; 3' nuclease activity but not helicase activity.</text>
</comment>
<dbReference type="PANTHER" id="PTHR30591">
    <property type="entry name" value="RECBCD ENZYME SUBUNIT RECC"/>
    <property type="match status" value="1"/>
</dbReference>
<protein>
    <recommendedName>
        <fullName evidence="14">ATP-dependent helicase/deoxyribonuclease subunit B</fullName>
        <ecNumber evidence="14">3.1.-.-</ecNumber>
    </recommendedName>
    <alternativeName>
        <fullName evidence="14">ATP-dependent helicase/nuclease subunit AddB</fullName>
    </alternativeName>
</protein>
<feature type="binding site" evidence="14">
    <location>
        <position position="1110"/>
    </location>
    <ligand>
        <name>[4Fe-4S] cluster</name>
        <dbReference type="ChEBI" id="CHEBI:49883"/>
    </ligand>
</feature>
<keyword evidence="3 14" id="KW-0479">Metal-binding</keyword>
<dbReference type="Proteomes" id="UP000525923">
    <property type="component" value="Unassembled WGS sequence"/>
</dbReference>
<proteinExistence type="inferred from homology"/>
<feature type="domain" description="UvrD-like helicase C-terminal" evidence="15">
    <location>
        <begin position="276"/>
        <end position="580"/>
    </location>
</feature>
<dbReference type="GO" id="GO:0000724">
    <property type="term" value="P:double-strand break repair via homologous recombination"/>
    <property type="evidence" value="ECO:0007669"/>
    <property type="project" value="UniProtKB-UniRule"/>
</dbReference>
<dbReference type="InterPro" id="IPR014017">
    <property type="entry name" value="DNA_helicase_UvrD-like_C"/>
</dbReference>
<keyword evidence="10 14" id="KW-0408">Iron</keyword>
<dbReference type="Gene3D" id="3.40.50.300">
    <property type="entry name" value="P-loop containing nucleotide triphosphate hydrolases"/>
    <property type="match status" value="4"/>
</dbReference>
<comment type="caution">
    <text evidence="16">The sequence shown here is derived from an EMBL/GenBank/DDBJ whole genome shotgun (WGS) entry which is preliminary data.</text>
</comment>
<feature type="binding site" evidence="14">
    <location>
        <position position="1119"/>
    </location>
    <ligand>
        <name>[4Fe-4S] cluster</name>
        <dbReference type="ChEBI" id="CHEBI:49883"/>
    </ligand>
</feature>
<keyword evidence="13 14" id="KW-0234">DNA repair</keyword>
<dbReference type="Gene3D" id="3.90.320.10">
    <property type="match status" value="1"/>
</dbReference>
<gene>
    <name evidence="14" type="primary">addB</name>
    <name evidence="16" type="ORF">HNQ44_000554</name>
</gene>
<evidence type="ECO:0000256" key="1">
    <source>
        <dbReference type="ARBA" id="ARBA00022485"/>
    </source>
</evidence>
<dbReference type="InterPro" id="IPR014140">
    <property type="entry name" value="DNA_helicase_suAddB"/>
</dbReference>
<dbReference type="PROSITE" id="PS51217">
    <property type="entry name" value="UVRD_HELICASE_CTER"/>
    <property type="match status" value="1"/>
</dbReference>
<feature type="binding site" evidence="14">
    <location>
        <position position="1113"/>
    </location>
    <ligand>
        <name>[4Fe-4S] cluster</name>
        <dbReference type="ChEBI" id="CHEBI:49883"/>
    </ligand>
</feature>
<dbReference type="SUPFAM" id="SSF52540">
    <property type="entry name" value="P-loop containing nucleoside triphosphate hydrolases"/>
    <property type="match status" value="1"/>
</dbReference>
<dbReference type="GO" id="GO:0005524">
    <property type="term" value="F:ATP binding"/>
    <property type="evidence" value="ECO:0007669"/>
    <property type="project" value="UniProtKB-UniRule"/>
</dbReference>
<comment type="similarity">
    <text evidence="14">Belongs to the helicase family. AddB/RexB type 1 subfamily.</text>
</comment>
<evidence type="ECO:0000256" key="7">
    <source>
        <dbReference type="ARBA" id="ARBA00022806"/>
    </source>
</evidence>
<evidence type="ECO:0000256" key="14">
    <source>
        <dbReference type="HAMAP-Rule" id="MF_01452"/>
    </source>
</evidence>
<dbReference type="Gene3D" id="6.10.140.1030">
    <property type="match status" value="1"/>
</dbReference>
<keyword evidence="12 14" id="KW-0238">DNA-binding</keyword>
<evidence type="ECO:0000313" key="17">
    <source>
        <dbReference type="Proteomes" id="UP000525923"/>
    </source>
</evidence>
<dbReference type="GO" id="GO:0008409">
    <property type="term" value="F:5'-3' exonuclease activity"/>
    <property type="evidence" value="ECO:0007669"/>
    <property type="project" value="UniProtKB-UniRule"/>
</dbReference>
<evidence type="ECO:0000256" key="9">
    <source>
        <dbReference type="ARBA" id="ARBA00022840"/>
    </source>
</evidence>
<dbReference type="InterPro" id="IPR011604">
    <property type="entry name" value="PDDEXK-like_dom_sf"/>
</dbReference>
<evidence type="ECO:0000256" key="6">
    <source>
        <dbReference type="ARBA" id="ARBA00022801"/>
    </source>
</evidence>
<dbReference type="OrthoDB" id="9758506at2"/>
<dbReference type="GO" id="GO:0046872">
    <property type="term" value="F:metal ion binding"/>
    <property type="evidence" value="ECO:0007669"/>
    <property type="project" value="UniProtKB-KW"/>
</dbReference>